<keyword evidence="6" id="KW-0472">Membrane</keyword>
<evidence type="ECO:0000256" key="4">
    <source>
        <dbReference type="ARBA" id="ARBA00022777"/>
    </source>
</evidence>
<dbReference type="GO" id="GO:0000156">
    <property type="term" value="F:phosphorelay response regulator activity"/>
    <property type="evidence" value="ECO:0007669"/>
    <property type="project" value="TreeGrafter"/>
</dbReference>
<organism evidence="8 9">
    <name type="scientific">Hymenobacter coccineus</name>
    <dbReference type="NCBI Taxonomy" id="1908235"/>
    <lineage>
        <taxon>Bacteria</taxon>
        <taxon>Pseudomonadati</taxon>
        <taxon>Bacteroidota</taxon>
        <taxon>Cytophagia</taxon>
        <taxon>Cytophagales</taxon>
        <taxon>Hymenobacteraceae</taxon>
        <taxon>Hymenobacter</taxon>
    </lineage>
</organism>
<evidence type="ECO:0000256" key="1">
    <source>
        <dbReference type="ARBA" id="ARBA00000085"/>
    </source>
</evidence>
<keyword evidence="3" id="KW-0808">Transferase</keyword>
<dbReference type="InterPro" id="IPR003660">
    <property type="entry name" value="HAMP_dom"/>
</dbReference>
<dbReference type="InterPro" id="IPR007891">
    <property type="entry name" value="CHASE3"/>
</dbReference>
<name>A0A1G1TL77_9BACT</name>
<evidence type="ECO:0000256" key="6">
    <source>
        <dbReference type="SAM" id="Phobius"/>
    </source>
</evidence>
<dbReference type="CDD" id="cd00082">
    <property type="entry name" value="HisKA"/>
    <property type="match status" value="1"/>
</dbReference>
<dbReference type="Pfam" id="PF05227">
    <property type="entry name" value="CHASE3"/>
    <property type="match status" value="1"/>
</dbReference>
<dbReference type="EC" id="2.7.13.3" evidence="2"/>
<feature type="compositionally biased region" description="Low complexity" evidence="5">
    <location>
        <begin position="371"/>
        <end position="382"/>
    </location>
</feature>
<proteinExistence type="predicted"/>
<dbReference type="Gene3D" id="1.10.287.130">
    <property type="match status" value="1"/>
</dbReference>
<dbReference type="PANTHER" id="PTHR42878">
    <property type="entry name" value="TWO-COMPONENT HISTIDINE KINASE"/>
    <property type="match status" value="1"/>
</dbReference>
<keyword evidence="6" id="KW-1133">Transmembrane helix</keyword>
<dbReference type="InterPro" id="IPR003661">
    <property type="entry name" value="HisK_dim/P_dom"/>
</dbReference>
<feature type="compositionally biased region" description="Basic residues" evidence="5">
    <location>
        <begin position="455"/>
        <end position="464"/>
    </location>
</feature>
<reference evidence="8 9" key="1">
    <citation type="submission" date="2016-08" db="EMBL/GenBank/DDBJ databases">
        <title>Hymenobacter coccineus sp. nov., Hymenobacter lapidarius sp. nov. and Hymenobacter glacialis sp. nov., isolated from Antarctic soil.</title>
        <authorList>
            <person name="Sedlacek I."/>
            <person name="Kralova S."/>
            <person name="Kyrova K."/>
            <person name="Maslanova I."/>
            <person name="Stankova E."/>
            <person name="Vrbovska V."/>
            <person name="Nemec M."/>
            <person name="Bartak M."/>
            <person name="Svec P."/>
            <person name="Busse H.-J."/>
            <person name="Pantucek R."/>
        </authorList>
    </citation>
    <scope>NUCLEOTIDE SEQUENCE [LARGE SCALE GENOMIC DNA]</scope>
    <source>
        <strain evidence="8 9">CCM 8649</strain>
    </source>
</reference>
<dbReference type="AlphaFoldDB" id="A0A1G1TL77"/>
<dbReference type="Pfam" id="PF00512">
    <property type="entry name" value="HisKA"/>
    <property type="match status" value="1"/>
</dbReference>
<evidence type="ECO:0000313" key="9">
    <source>
        <dbReference type="Proteomes" id="UP000177506"/>
    </source>
</evidence>
<dbReference type="SMART" id="SM00304">
    <property type="entry name" value="HAMP"/>
    <property type="match status" value="1"/>
</dbReference>
<feature type="compositionally biased region" description="Basic residues" evidence="5">
    <location>
        <begin position="419"/>
        <end position="437"/>
    </location>
</feature>
<dbReference type="SMART" id="SM00388">
    <property type="entry name" value="HisKA"/>
    <property type="match status" value="1"/>
</dbReference>
<evidence type="ECO:0000256" key="5">
    <source>
        <dbReference type="SAM" id="MobiDB-lite"/>
    </source>
</evidence>
<evidence type="ECO:0000256" key="2">
    <source>
        <dbReference type="ARBA" id="ARBA00012438"/>
    </source>
</evidence>
<comment type="caution">
    <text evidence="8">The sequence shown here is derived from an EMBL/GenBank/DDBJ whole genome shotgun (WGS) entry which is preliminary data.</text>
</comment>
<dbReference type="Proteomes" id="UP000177506">
    <property type="component" value="Unassembled WGS sequence"/>
</dbReference>
<gene>
    <name evidence="8" type="ORF">BEN49_19175</name>
</gene>
<feature type="domain" description="HAMP" evidence="7">
    <location>
        <begin position="221"/>
        <end position="273"/>
    </location>
</feature>
<evidence type="ECO:0000259" key="7">
    <source>
        <dbReference type="PROSITE" id="PS50885"/>
    </source>
</evidence>
<dbReference type="GO" id="GO:0000155">
    <property type="term" value="F:phosphorelay sensor kinase activity"/>
    <property type="evidence" value="ECO:0007669"/>
    <property type="project" value="InterPro"/>
</dbReference>
<protein>
    <recommendedName>
        <fullName evidence="2">histidine kinase</fullName>
        <ecNumber evidence="2">2.7.13.3</ecNumber>
    </recommendedName>
</protein>
<comment type="catalytic activity">
    <reaction evidence="1">
        <text>ATP + protein L-histidine = ADP + protein N-phospho-L-histidine.</text>
        <dbReference type="EC" id="2.7.13.3"/>
    </reaction>
</comment>
<dbReference type="SUPFAM" id="SSF47384">
    <property type="entry name" value="Homodimeric domain of signal transducing histidine kinase"/>
    <property type="match status" value="1"/>
</dbReference>
<sequence>MSLRPDTKFALGFAGALAVLLLSGAAAQLSIRGLQQQTEQVQRTYQTIQETDAVNAVLRDAQAGVRGYRLTGDTAFLHPYHKAVAQLPRLQAGVRRLSQGHPTQQERLDSLRAMVDLEFRVLRPLANPDASLSHADLLTALNTDRLTMRAARTIFRRVKDEELRLLNQRSASQSMFERTAPRVVGAAGILALVVVGWLLARITRELRDNRRLQAELAAVNADVARRIGAIRDLAEQVVRGDYTVKIADAAADGLGNLATLLNQMTQSLDQSFEALALRNRELDQFAYVASHDLRAPLRGIATLVKWLDEEHAAEFSPEVRTYFDQVKGRLGRLEGLISGLLAYARAGAWPACWPPPTWGAAARSRRAGGAARLRAGAAPRPAHLLHRPPGLAASVHQPARQRREAPRGPRGPHCGALPRRGRPLRICGGRRRPRHRPGPPPQDFSAFPDPARAPLRGRKHRHRP</sequence>
<dbReference type="EMBL" id="MDZA01000046">
    <property type="protein sequence ID" value="OGX91595.1"/>
    <property type="molecule type" value="Genomic_DNA"/>
</dbReference>
<dbReference type="OrthoDB" id="9766459at2"/>
<dbReference type="Gene3D" id="6.10.340.10">
    <property type="match status" value="1"/>
</dbReference>
<dbReference type="InterPro" id="IPR036097">
    <property type="entry name" value="HisK_dim/P_sf"/>
</dbReference>
<dbReference type="CDD" id="cd06225">
    <property type="entry name" value="HAMP"/>
    <property type="match status" value="1"/>
</dbReference>
<evidence type="ECO:0000313" key="8">
    <source>
        <dbReference type="EMBL" id="OGX91595.1"/>
    </source>
</evidence>
<keyword evidence="4" id="KW-0418">Kinase</keyword>
<keyword evidence="9" id="KW-1185">Reference proteome</keyword>
<feature type="transmembrane region" description="Helical" evidence="6">
    <location>
        <begin position="183"/>
        <end position="202"/>
    </location>
</feature>
<dbReference type="GO" id="GO:0016020">
    <property type="term" value="C:membrane"/>
    <property type="evidence" value="ECO:0007669"/>
    <property type="project" value="InterPro"/>
</dbReference>
<keyword evidence="6" id="KW-0812">Transmembrane</keyword>
<dbReference type="GO" id="GO:0007234">
    <property type="term" value="P:osmosensory signaling via phosphorelay pathway"/>
    <property type="evidence" value="ECO:0007669"/>
    <property type="project" value="TreeGrafter"/>
</dbReference>
<feature type="region of interest" description="Disordered" evidence="5">
    <location>
        <begin position="371"/>
        <end position="464"/>
    </location>
</feature>
<dbReference type="InterPro" id="IPR050351">
    <property type="entry name" value="BphY/WalK/GraS-like"/>
</dbReference>
<evidence type="ECO:0000256" key="3">
    <source>
        <dbReference type="ARBA" id="ARBA00022679"/>
    </source>
</evidence>
<dbReference type="PROSITE" id="PS50885">
    <property type="entry name" value="HAMP"/>
    <property type="match status" value="1"/>
</dbReference>
<dbReference type="PANTHER" id="PTHR42878:SF15">
    <property type="entry name" value="BACTERIOPHYTOCHROME"/>
    <property type="match status" value="1"/>
</dbReference>
<dbReference type="CDD" id="cd19410">
    <property type="entry name" value="HK9-like_sensor"/>
    <property type="match status" value="1"/>
</dbReference>
<dbReference type="GO" id="GO:0030295">
    <property type="term" value="F:protein kinase activator activity"/>
    <property type="evidence" value="ECO:0007669"/>
    <property type="project" value="TreeGrafter"/>
</dbReference>
<accession>A0A1G1TL77</accession>